<dbReference type="AlphaFoldDB" id="A0A3B5QE72"/>
<reference evidence="2" key="4">
    <citation type="submission" date="2025-09" db="UniProtKB">
        <authorList>
            <consortium name="Ensembl"/>
        </authorList>
    </citation>
    <scope>IDENTIFICATION</scope>
    <source>
        <strain evidence="2">JP 163 A</strain>
    </source>
</reference>
<feature type="region of interest" description="Disordered" evidence="1">
    <location>
        <begin position="1"/>
        <end position="20"/>
    </location>
</feature>
<dbReference type="InParanoid" id="A0A3B5QE72"/>
<evidence type="ECO:0000256" key="1">
    <source>
        <dbReference type="SAM" id="MobiDB-lite"/>
    </source>
</evidence>
<dbReference type="Proteomes" id="UP000002852">
    <property type="component" value="Unassembled WGS sequence"/>
</dbReference>
<evidence type="ECO:0000313" key="3">
    <source>
        <dbReference type="Proteomes" id="UP000002852"/>
    </source>
</evidence>
<evidence type="ECO:0000313" key="2">
    <source>
        <dbReference type="Ensembl" id="ENSXMAP00000029894.1"/>
    </source>
</evidence>
<protein>
    <submittedName>
        <fullName evidence="2">Uncharacterized protein</fullName>
    </submittedName>
</protein>
<dbReference type="STRING" id="8083.ENSXMAP00000029894"/>
<accession>A0A3B5QE72</accession>
<organism evidence="2 3">
    <name type="scientific">Xiphophorus maculatus</name>
    <name type="common">Southern platyfish</name>
    <name type="synonym">Platypoecilus maculatus</name>
    <dbReference type="NCBI Taxonomy" id="8083"/>
    <lineage>
        <taxon>Eukaryota</taxon>
        <taxon>Metazoa</taxon>
        <taxon>Chordata</taxon>
        <taxon>Craniata</taxon>
        <taxon>Vertebrata</taxon>
        <taxon>Euteleostomi</taxon>
        <taxon>Actinopterygii</taxon>
        <taxon>Neopterygii</taxon>
        <taxon>Teleostei</taxon>
        <taxon>Neoteleostei</taxon>
        <taxon>Acanthomorphata</taxon>
        <taxon>Ovalentaria</taxon>
        <taxon>Atherinomorphae</taxon>
        <taxon>Cyprinodontiformes</taxon>
        <taxon>Poeciliidae</taxon>
        <taxon>Poeciliinae</taxon>
        <taxon>Xiphophorus</taxon>
    </lineage>
</organism>
<reference evidence="3" key="1">
    <citation type="submission" date="2012-01" db="EMBL/GenBank/DDBJ databases">
        <authorList>
            <person name="Walter R."/>
            <person name="Schartl M."/>
            <person name="Warren W."/>
        </authorList>
    </citation>
    <scope>NUCLEOTIDE SEQUENCE [LARGE SCALE GENOMIC DNA]</scope>
    <source>
        <strain evidence="3">JP 163 A</strain>
    </source>
</reference>
<reference evidence="2" key="3">
    <citation type="submission" date="2025-08" db="UniProtKB">
        <authorList>
            <consortium name="Ensembl"/>
        </authorList>
    </citation>
    <scope>IDENTIFICATION</scope>
    <source>
        <strain evidence="2">JP 163 A</strain>
    </source>
</reference>
<sequence>SLPGAETRRVGSKPGQNLLGSHVPALISQKKFWRSLPVRNTHTSCCVAATHTQQEHTPCFQEHTPCFQEHTPCFLEHTRRFLEHTPCFQEHTPCFLEHTRRFQEHTPCFQDHTPCFQEQTRRFQEHTPFSYRLQLFYPTSFLEFLVLENKFL</sequence>
<dbReference type="Ensembl" id="ENSXMAT00000036956.1">
    <property type="protein sequence ID" value="ENSXMAP00000029894.1"/>
    <property type="gene ID" value="ENSXMAG00000028059.1"/>
</dbReference>
<proteinExistence type="predicted"/>
<reference evidence="3" key="2">
    <citation type="journal article" date="2013" name="Nat. Genet.">
        <title>The genome of the platyfish, Xiphophorus maculatus, provides insights into evolutionary adaptation and several complex traits.</title>
        <authorList>
            <person name="Schartl M."/>
            <person name="Walter R.B."/>
            <person name="Shen Y."/>
            <person name="Garcia T."/>
            <person name="Catchen J."/>
            <person name="Amores A."/>
            <person name="Braasch I."/>
            <person name="Chalopin D."/>
            <person name="Volff J.N."/>
            <person name="Lesch K.P."/>
            <person name="Bisazza A."/>
            <person name="Minx P."/>
            <person name="Hillier L."/>
            <person name="Wilson R.K."/>
            <person name="Fuerstenberg S."/>
            <person name="Boore J."/>
            <person name="Searle S."/>
            <person name="Postlethwait J.H."/>
            <person name="Warren W.C."/>
        </authorList>
    </citation>
    <scope>NUCLEOTIDE SEQUENCE [LARGE SCALE GENOMIC DNA]</scope>
    <source>
        <strain evidence="3">JP 163 A</strain>
    </source>
</reference>
<name>A0A3B5QE72_XIPMA</name>
<keyword evidence="3" id="KW-1185">Reference proteome</keyword>